<dbReference type="PROSITE" id="PS50003">
    <property type="entry name" value="PH_DOMAIN"/>
    <property type="match status" value="1"/>
</dbReference>
<dbReference type="AlphaFoldDB" id="A0A642UW04"/>
<dbReference type="CDD" id="cd00821">
    <property type="entry name" value="PH"/>
    <property type="match status" value="1"/>
</dbReference>
<feature type="region of interest" description="Disordered" evidence="1">
    <location>
        <begin position="618"/>
        <end position="1009"/>
    </location>
</feature>
<feature type="region of interest" description="Disordered" evidence="1">
    <location>
        <begin position="558"/>
        <end position="594"/>
    </location>
</feature>
<protein>
    <recommendedName>
        <fullName evidence="2">PH domain-containing protein</fullName>
    </recommendedName>
</protein>
<feature type="compositionally biased region" description="Polar residues" evidence="1">
    <location>
        <begin position="397"/>
        <end position="428"/>
    </location>
</feature>
<feature type="compositionally biased region" description="Low complexity" evidence="1">
    <location>
        <begin position="765"/>
        <end position="786"/>
    </location>
</feature>
<name>A0A642UW04_DIURU</name>
<dbReference type="VEuPathDB" id="FungiDB:DIURU_001029"/>
<feature type="domain" description="PH" evidence="2">
    <location>
        <begin position="31"/>
        <end position="151"/>
    </location>
</feature>
<organism evidence="3 4">
    <name type="scientific">Diutina rugosa</name>
    <name type="common">Yeast</name>
    <name type="synonym">Candida rugosa</name>
    <dbReference type="NCBI Taxonomy" id="5481"/>
    <lineage>
        <taxon>Eukaryota</taxon>
        <taxon>Fungi</taxon>
        <taxon>Dikarya</taxon>
        <taxon>Ascomycota</taxon>
        <taxon>Saccharomycotina</taxon>
        <taxon>Pichiomycetes</taxon>
        <taxon>Debaryomycetaceae</taxon>
        <taxon>Diutina</taxon>
    </lineage>
</organism>
<proteinExistence type="predicted"/>
<evidence type="ECO:0000259" key="2">
    <source>
        <dbReference type="PROSITE" id="PS50003"/>
    </source>
</evidence>
<dbReference type="RefSeq" id="XP_034014161.1">
    <property type="nucleotide sequence ID" value="XM_034153528.1"/>
</dbReference>
<feature type="compositionally biased region" description="Polar residues" evidence="1">
    <location>
        <begin position="705"/>
        <end position="742"/>
    </location>
</feature>
<comment type="caution">
    <text evidence="3">The sequence shown here is derived from an EMBL/GenBank/DDBJ whole genome shotgun (WGS) entry which is preliminary data.</text>
</comment>
<dbReference type="Pfam" id="PF00169">
    <property type="entry name" value="PH"/>
    <property type="match status" value="1"/>
</dbReference>
<feature type="region of interest" description="Disordered" evidence="1">
    <location>
        <begin position="392"/>
        <end position="492"/>
    </location>
</feature>
<feature type="compositionally biased region" description="Polar residues" evidence="1">
    <location>
        <begin position="792"/>
        <end position="829"/>
    </location>
</feature>
<gene>
    <name evidence="3" type="ORF">DIURU_001029</name>
</gene>
<keyword evidence="4" id="KW-1185">Reference proteome</keyword>
<feature type="compositionally biased region" description="Low complexity" evidence="1">
    <location>
        <begin position="858"/>
        <end position="894"/>
    </location>
</feature>
<feature type="compositionally biased region" description="Polar residues" evidence="1">
    <location>
        <begin position="839"/>
        <end position="857"/>
    </location>
</feature>
<feature type="compositionally biased region" description="Low complexity" evidence="1">
    <location>
        <begin position="901"/>
        <end position="916"/>
    </location>
</feature>
<dbReference type="SMART" id="SM00233">
    <property type="entry name" value="PH"/>
    <property type="match status" value="1"/>
</dbReference>
<feature type="compositionally biased region" description="Low complexity" evidence="1">
    <location>
        <begin position="455"/>
        <end position="469"/>
    </location>
</feature>
<dbReference type="InterPro" id="IPR011993">
    <property type="entry name" value="PH-like_dom_sf"/>
</dbReference>
<evidence type="ECO:0000313" key="3">
    <source>
        <dbReference type="EMBL" id="KAA8906451.1"/>
    </source>
</evidence>
<dbReference type="Pfam" id="PF25381">
    <property type="entry name" value="PH_26"/>
    <property type="match status" value="1"/>
</dbReference>
<evidence type="ECO:0000313" key="4">
    <source>
        <dbReference type="Proteomes" id="UP000449547"/>
    </source>
</evidence>
<accession>A0A642UW04</accession>
<evidence type="ECO:0000256" key="1">
    <source>
        <dbReference type="SAM" id="MobiDB-lite"/>
    </source>
</evidence>
<sequence>MPPISPMSSDYSDLSPELIPIVTLISSQIQRRYHEGIFMLYYDLNGDGKPADREWREVYGILTGNQLAYWDAATLAQFRHNPDGLLETSAKPNYINFTDSVYNAMKVLPAAKQNLDNVIIVSTTLKNRYLLQFKSYSDLTVWYSALRLSNYEYASLQQAYTGALLSSRGRMLSDIRTILAEKRFDHEDWVSIRYGSGMAWKRCYAVIEPSTLKRKSFTPGRVLFYENDQKKKKQLLAVVISATMVTAIYPQSHKLIDHSTMLKLESRINFKSPSVSSKISKKTLEDFKTTSIFLMPEQHSSVPGYDTLIRFLIPMLDSFGLYGRPKRLKADRVDPESLLFGLPTLPHIHYLTLDDVTGLTQRGDFLSWDATTWNDNIKSIMKGKLDRGYDGCGVQKSAPSTAPSTPQANSFKQAGQNTRSAPNAQAGTGAQAMPGNQHLRQSPTKAGRPSNYNLSSSPQKSPAQSPKRSSITRNAENLSVKPDSPNLDTYDPHKSVQLADIYAKYSSIKAPSDQFQADRNTILNGSHEDFDDENLPAEIRKLSVYQDMYPVTDYADQISSQSSEDVPSGPGSDSQLQLPQVNHRNSSYSSVQSPMTQYTEFNEQFGKNVQPSQLSQAHTNFSGFSDSDDESQRPPPPPHKSGRGHEKVNSVSYGTIETDNRKLSVHSEQGKLSSGSSLHSQNASPQQQKMFMQSTYGKAAPLPASSPQVAHSPRITSPNISQNRPNWGHPTNATLAGKSQTKSNVQSSQPPQQNSRSAPVQASFSPSQTQVSQGQQSQYAQPTQSYPAAEFNSPQQRAQPSFSSTSPLPQSPTHPQYPSVSQYAPQKQAPQRIPPAQGAAQSYTPTPSQNYNQPIQNYPSQQKSQQSYPPQGYPQQGYPQQGYPQQGYPQQYQQEYARNGYPSNQPSQNGQSQYPQDRPVAGAPARAPQAYPMKKPGQRNMMPKAAHQMGQYSPVGQPQGYAQGGVPRGNGPVSMGQPRMQQAPPGQYQKAYPPQGYPPQGYPSQGYPQ</sequence>
<dbReference type="EMBL" id="SWFT01000034">
    <property type="protein sequence ID" value="KAA8906451.1"/>
    <property type="molecule type" value="Genomic_DNA"/>
</dbReference>
<dbReference type="InterPro" id="IPR001849">
    <property type="entry name" value="PH_domain"/>
</dbReference>
<dbReference type="GeneID" id="54779682"/>
<dbReference type="Proteomes" id="UP000449547">
    <property type="component" value="Unassembled WGS sequence"/>
</dbReference>
<feature type="compositionally biased region" description="Polar residues" evidence="1">
    <location>
        <begin position="666"/>
        <end position="696"/>
    </location>
</feature>
<dbReference type="SUPFAM" id="SSF50729">
    <property type="entry name" value="PH domain-like"/>
    <property type="match status" value="1"/>
</dbReference>
<dbReference type="OrthoDB" id="5563754at2759"/>
<feature type="compositionally biased region" description="Low complexity" evidence="1">
    <location>
        <begin position="981"/>
        <end position="994"/>
    </location>
</feature>
<feature type="compositionally biased region" description="Low complexity" evidence="1">
    <location>
        <begin position="743"/>
        <end position="755"/>
    </location>
</feature>
<dbReference type="InterPro" id="IPR058155">
    <property type="entry name" value="Skg3/CAF120-like_PH"/>
</dbReference>
<reference evidence="3 4" key="1">
    <citation type="submission" date="2019-07" db="EMBL/GenBank/DDBJ databases">
        <title>Genome assembly of two rare yeast pathogens: Diutina rugosa and Trichomonascus ciferrii.</title>
        <authorList>
            <person name="Mixao V."/>
            <person name="Saus E."/>
            <person name="Hansen A."/>
            <person name="Lass-Flor C."/>
            <person name="Gabaldon T."/>
        </authorList>
    </citation>
    <scope>NUCLEOTIDE SEQUENCE [LARGE SCALE GENOMIC DNA]</scope>
    <source>
        <strain evidence="3 4">CBS 613</strain>
    </source>
</reference>
<feature type="compositionally biased region" description="Polar residues" evidence="1">
    <location>
        <begin position="438"/>
        <end position="454"/>
    </location>
</feature>
<dbReference type="OMA" id="SGMAWKR"/>
<dbReference type="Gene3D" id="2.30.29.30">
    <property type="entry name" value="Pleckstrin-homology domain (PH domain)/Phosphotyrosine-binding domain (PTB)"/>
    <property type="match status" value="1"/>
</dbReference>